<keyword evidence="1" id="KW-1133">Transmembrane helix</keyword>
<keyword evidence="1" id="KW-0812">Transmembrane</keyword>
<name>A0A363UPM0_9GAMM</name>
<keyword evidence="3" id="KW-1185">Reference proteome</keyword>
<organism evidence="2 3">
    <name type="scientific">Abyssibacter profundi</name>
    <dbReference type="NCBI Taxonomy" id="2182787"/>
    <lineage>
        <taxon>Bacteria</taxon>
        <taxon>Pseudomonadati</taxon>
        <taxon>Pseudomonadota</taxon>
        <taxon>Gammaproteobacteria</taxon>
        <taxon>Chromatiales</taxon>
        <taxon>Oceanococcaceae</taxon>
        <taxon>Abyssibacter</taxon>
    </lineage>
</organism>
<feature type="transmembrane region" description="Helical" evidence="1">
    <location>
        <begin position="12"/>
        <end position="31"/>
    </location>
</feature>
<dbReference type="AlphaFoldDB" id="A0A363UPM0"/>
<dbReference type="RefSeq" id="WP_109718924.1">
    <property type="nucleotide sequence ID" value="NZ_QEQK01000002.1"/>
</dbReference>
<dbReference type="EMBL" id="QEQK01000002">
    <property type="protein sequence ID" value="PWN57420.1"/>
    <property type="molecule type" value="Genomic_DNA"/>
</dbReference>
<gene>
    <name evidence="2" type="ORF">DEH80_02710</name>
</gene>
<dbReference type="OrthoDB" id="7067104at2"/>
<sequence length="127" mass="14404">MRALLSGIGLTGYFLLCLALFLVWAPRFFYLNLPTAPEFTLEYVTVSGLAFAVFLISVIAAQAVMPKFSAWLVLQVVIVGLSFWFCLYAFDFPPQAELFAFIHVVTCGLFLFMNLRSYHRLSKDEDD</sequence>
<evidence type="ECO:0000256" key="1">
    <source>
        <dbReference type="SAM" id="Phobius"/>
    </source>
</evidence>
<proteinExistence type="predicted"/>
<evidence type="ECO:0000313" key="3">
    <source>
        <dbReference type="Proteomes" id="UP000251800"/>
    </source>
</evidence>
<accession>A0A363UPM0</accession>
<feature type="transmembrane region" description="Helical" evidence="1">
    <location>
        <begin position="43"/>
        <end position="61"/>
    </location>
</feature>
<feature type="transmembrane region" description="Helical" evidence="1">
    <location>
        <begin position="96"/>
        <end position="115"/>
    </location>
</feature>
<keyword evidence="1" id="KW-0472">Membrane</keyword>
<comment type="caution">
    <text evidence="2">The sequence shown here is derived from an EMBL/GenBank/DDBJ whole genome shotgun (WGS) entry which is preliminary data.</text>
</comment>
<evidence type="ECO:0000313" key="2">
    <source>
        <dbReference type="EMBL" id="PWN57420.1"/>
    </source>
</evidence>
<protein>
    <submittedName>
        <fullName evidence="2">Uncharacterized protein</fullName>
    </submittedName>
</protein>
<reference evidence="2 3" key="1">
    <citation type="submission" date="2018-05" db="EMBL/GenBank/DDBJ databases">
        <title>Abyssibacter profundi OUC007T gen. nov., sp. nov, a marine bacterium isolated from seawater of the Mariana Trench.</title>
        <authorList>
            <person name="Zhou S."/>
        </authorList>
    </citation>
    <scope>NUCLEOTIDE SEQUENCE [LARGE SCALE GENOMIC DNA]</scope>
    <source>
        <strain evidence="2 3">OUC007</strain>
    </source>
</reference>
<feature type="transmembrane region" description="Helical" evidence="1">
    <location>
        <begin position="68"/>
        <end position="90"/>
    </location>
</feature>
<dbReference type="Proteomes" id="UP000251800">
    <property type="component" value="Unassembled WGS sequence"/>
</dbReference>